<gene>
    <name evidence="1" type="ORF">BGCPKDLD_2020</name>
</gene>
<comment type="caution">
    <text evidence="1">The sequence shown here is derived from an EMBL/GenBank/DDBJ whole genome shotgun (WGS) entry which is preliminary data.</text>
</comment>
<dbReference type="PANTHER" id="PTHR20974:SF0">
    <property type="entry name" value="UPF0585 PROTEIN CG18661"/>
    <property type="match status" value="1"/>
</dbReference>
<dbReference type="InterPro" id="IPR029063">
    <property type="entry name" value="SAM-dependent_MTases_sf"/>
</dbReference>
<name>A0ABQ4USX6_9HYPH</name>
<proteinExistence type="predicted"/>
<sequence>MSGEPIGDEALFAPAAARNGSAILDVLRSILPPVGDVLEVASGTGEHAVRFAAALPALRWQPTDPEPRALGSIAAHARAAALPNVLAPIELDVRAQVWPVTRADAILCINMIHIAPWAATEGLLAGAGRLLPEGGPLFLYGPFRLGGGHTAESNARFDLDLRFRDPDWGVRDLEAVLAEAAGHGLHLAERIAMPANNLSVVLRKDGPPAPSTTTG</sequence>
<dbReference type="Gene3D" id="3.40.50.150">
    <property type="entry name" value="Vaccinia Virus protein VP39"/>
    <property type="match status" value="1"/>
</dbReference>
<dbReference type="PANTHER" id="PTHR20974">
    <property type="entry name" value="UPF0585 PROTEIN CG18661"/>
    <property type="match status" value="1"/>
</dbReference>
<evidence type="ECO:0000313" key="2">
    <source>
        <dbReference type="Proteomes" id="UP001055093"/>
    </source>
</evidence>
<evidence type="ECO:0000313" key="1">
    <source>
        <dbReference type="EMBL" id="GJE75436.1"/>
    </source>
</evidence>
<reference evidence="1" key="1">
    <citation type="journal article" date="2021" name="Front. Microbiol.">
        <title>Comprehensive Comparative Genomics and Phenotyping of Methylobacterium Species.</title>
        <authorList>
            <person name="Alessa O."/>
            <person name="Ogura Y."/>
            <person name="Fujitani Y."/>
            <person name="Takami H."/>
            <person name="Hayashi T."/>
            <person name="Sahin N."/>
            <person name="Tani A."/>
        </authorList>
    </citation>
    <scope>NUCLEOTIDE SEQUENCE</scope>
    <source>
        <strain evidence="1">DSM 14458</strain>
    </source>
</reference>
<dbReference type="RefSeq" id="WP_210236209.1">
    <property type="nucleotide sequence ID" value="NZ_BPRE01000005.1"/>
</dbReference>
<dbReference type="Proteomes" id="UP001055093">
    <property type="component" value="Unassembled WGS sequence"/>
</dbReference>
<dbReference type="SUPFAM" id="SSF53335">
    <property type="entry name" value="S-adenosyl-L-methionine-dependent methyltransferases"/>
    <property type="match status" value="1"/>
</dbReference>
<protein>
    <recommendedName>
        <fullName evidence="3">DUF938 domain-containing protein</fullName>
    </recommendedName>
</protein>
<dbReference type="Pfam" id="PF06080">
    <property type="entry name" value="DUF938"/>
    <property type="match status" value="1"/>
</dbReference>
<organism evidence="1 2">
    <name type="scientific">Methylorubrum suomiense</name>
    <dbReference type="NCBI Taxonomy" id="144191"/>
    <lineage>
        <taxon>Bacteria</taxon>
        <taxon>Pseudomonadati</taxon>
        <taxon>Pseudomonadota</taxon>
        <taxon>Alphaproteobacteria</taxon>
        <taxon>Hyphomicrobiales</taxon>
        <taxon>Methylobacteriaceae</taxon>
        <taxon>Methylorubrum</taxon>
    </lineage>
</organism>
<keyword evidence="2" id="KW-1185">Reference proteome</keyword>
<dbReference type="InterPro" id="IPR010342">
    <property type="entry name" value="DUF938"/>
</dbReference>
<reference evidence="1" key="2">
    <citation type="submission" date="2021-08" db="EMBL/GenBank/DDBJ databases">
        <authorList>
            <person name="Tani A."/>
            <person name="Ola A."/>
            <person name="Ogura Y."/>
            <person name="Katsura K."/>
            <person name="Hayashi T."/>
        </authorList>
    </citation>
    <scope>NUCLEOTIDE SEQUENCE</scope>
    <source>
        <strain evidence="1">DSM 14458</strain>
    </source>
</reference>
<accession>A0ABQ4USX6</accession>
<evidence type="ECO:0008006" key="3">
    <source>
        <dbReference type="Google" id="ProtNLM"/>
    </source>
</evidence>
<dbReference type="EMBL" id="BPRE01000005">
    <property type="protein sequence ID" value="GJE75436.1"/>
    <property type="molecule type" value="Genomic_DNA"/>
</dbReference>